<dbReference type="PANTHER" id="PTHR45713">
    <property type="entry name" value="FTP DOMAIN-CONTAINING PROTEIN"/>
    <property type="match status" value="1"/>
</dbReference>
<dbReference type="Pfam" id="PF08757">
    <property type="entry name" value="CotH"/>
    <property type="match status" value="1"/>
</dbReference>
<evidence type="ECO:0000259" key="2">
    <source>
        <dbReference type="PROSITE" id="PS51841"/>
    </source>
</evidence>
<dbReference type="SUPFAM" id="SSF74853">
    <property type="entry name" value="Lamin A/C globular tail domain"/>
    <property type="match status" value="1"/>
</dbReference>
<reference evidence="3 4" key="1">
    <citation type="submission" date="2019-02" db="EMBL/GenBank/DDBJ databases">
        <title>Deep-cultivation of Planctomycetes and their phenomic and genomic characterization uncovers novel biology.</title>
        <authorList>
            <person name="Wiegand S."/>
            <person name="Jogler M."/>
            <person name="Boedeker C."/>
            <person name="Pinto D."/>
            <person name="Vollmers J."/>
            <person name="Rivas-Marin E."/>
            <person name="Kohn T."/>
            <person name="Peeters S.H."/>
            <person name="Heuer A."/>
            <person name="Rast P."/>
            <person name="Oberbeckmann S."/>
            <person name="Bunk B."/>
            <person name="Jeske O."/>
            <person name="Meyerdierks A."/>
            <person name="Storesund J.E."/>
            <person name="Kallscheuer N."/>
            <person name="Luecker S."/>
            <person name="Lage O.M."/>
            <person name="Pohl T."/>
            <person name="Merkel B.J."/>
            <person name="Hornburger P."/>
            <person name="Mueller R.-W."/>
            <person name="Bruemmer F."/>
            <person name="Labrenz M."/>
            <person name="Spormann A.M."/>
            <person name="Op Den Camp H."/>
            <person name="Overmann J."/>
            <person name="Amann R."/>
            <person name="Jetten M.S.M."/>
            <person name="Mascher T."/>
            <person name="Medema M.H."/>
            <person name="Devos D.P."/>
            <person name="Kaster A.-K."/>
            <person name="Ovreas L."/>
            <person name="Rohde M."/>
            <person name="Galperin M.Y."/>
            <person name="Jogler C."/>
        </authorList>
    </citation>
    <scope>NUCLEOTIDE SEQUENCE [LARGE SCALE GENOMIC DNA]</scope>
    <source>
        <strain evidence="3 4">KOR34</strain>
    </source>
</reference>
<protein>
    <submittedName>
        <fullName evidence="3">CotH protein</fullName>
    </submittedName>
</protein>
<dbReference type="PROSITE" id="PS00018">
    <property type="entry name" value="EF_HAND_1"/>
    <property type="match status" value="1"/>
</dbReference>
<evidence type="ECO:0000256" key="1">
    <source>
        <dbReference type="SAM" id="MobiDB-lite"/>
    </source>
</evidence>
<proteinExistence type="predicted"/>
<dbReference type="Pfam" id="PF00932">
    <property type="entry name" value="LTD"/>
    <property type="match status" value="1"/>
</dbReference>
<dbReference type="Pfam" id="PF22633">
    <property type="entry name" value="F5_F8_type_C_2"/>
    <property type="match status" value="1"/>
</dbReference>
<dbReference type="InterPro" id="IPR014867">
    <property type="entry name" value="Spore_coat_CotH_CotH2/3/7"/>
</dbReference>
<dbReference type="SUPFAM" id="SSF49785">
    <property type="entry name" value="Galactose-binding domain-like"/>
    <property type="match status" value="1"/>
</dbReference>
<organism evidence="3 4">
    <name type="scientific">Posidoniimonas corsicana</name>
    <dbReference type="NCBI Taxonomy" id="1938618"/>
    <lineage>
        <taxon>Bacteria</taxon>
        <taxon>Pseudomonadati</taxon>
        <taxon>Planctomycetota</taxon>
        <taxon>Planctomycetia</taxon>
        <taxon>Pirellulales</taxon>
        <taxon>Lacipirellulaceae</taxon>
        <taxon>Posidoniimonas</taxon>
    </lineage>
</organism>
<gene>
    <name evidence="3" type="ORF">KOR34_35280</name>
</gene>
<dbReference type="InterPro" id="IPR036415">
    <property type="entry name" value="Lamin_tail_dom_sf"/>
</dbReference>
<dbReference type="Gene3D" id="1.10.1330.10">
    <property type="entry name" value="Dockerin domain"/>
    <property type="match status" value="1"/>
</dbReference>
<dbReference type="PANTHER" id="PTHR45713:SF6">
    <property type="entry name" value="F5_8 TYPE C DOMAIN-CONTAINING PROTEIN"/>
    <property type="match status" value="1"/>
</dbReference>
<evidence type="ECO:0000313" key="3">
    <source>
        <dbReference type="EMBL" id="TWT33695.1"/>
    </source>
</evidence>
<name>A0A5C5V7G6_9BACT</name>
<dbReference type="InterPro" id="IPR059177">
    <property type="entry name" value="GH29D-like_dom"/>
</dbReference>
<dbReference type="PROSITE" id="PS51841">
    <property type="entry name" value="LTD"/>
    <property type="match status" value="1"/>
</dbReference>
<dbReference type="SUPFAM" id="SSF63446">
    <property type="entry name" value="Type I dockerin domain"/>
    <property type="match status" value="1"/>
</dbReference>
<dbReference type="InterPro" id="IPR008979">
    <property type="entry name" value="Galactose-bd-like_sf"/>
</dbReference>
<dbReference type="GO" id="GO:0000272">
    <property type="term" value="P:polysaccharide catabolic process"/>
    <property type="evidence" value="ECO:0007669"/>
    <property type="project" value="InterPro"/>
</dbReference>
<feature type="region of interest" description="Disordered" evidence="1">
    <location>
        <begin position="375"/>
        <end position="394"/>
    </location>
</feature>
<dbReference type="EMBL" id="SIHJ01000002">
    <property type="protein sequence ID" value="TWT33695.1"/>
    <property type="molecule type" value="Genomic_DNA"/>
</dbReference>
<dbReference type="InterPro" id="IPR051941">
    <property type="entry name" value="BG_Antigen-Binding_Lectin"/>
</dbReference>
<feature type="region of interest" description="Disordered" evidence="1">
    <location>
        <begin position="1219"/>
        <end position="1238"/>
    </location>
</feature>
<dbReference type="RefSeq" id="WP_197531520.1">
    <property type="nucleotide sequence ID" value="NZ_SIHJ01000002.1"/>
</dbReference>
<sequence length="1320" mass="141991">MLTTGLLITEFLASNSSTLDDGDGNSSDWIELYNPTAATVDLSGWRLTDDAGNLDKWTFPTSATVPQEVLNLEPGEFLVVFASSQDTEDYVDPDGNLHTDFALSAGGEYLGLVRPDGTVEHEYAPEFPAQTTDVSYGLSFASDNTVLIEEGADARYIVPTGPISGWNAPGFDDAGWATGATGIGYETSPAEYAPYLETTVPSNTGTAYLRQTFQVSNPATVTGLTLGLRYDDGFLAYLNGELVASDNVPGNPNWNSNAQGGHSDSDAILFEPFDLSNHVGLLVEGDNVLAIHALNGGNSSDMLIEARLESRVNSLVEPLHAGVFLTPTPRAANGEAFEGILGAPTVSVDRGFYDAPFSVDIVSSDPGATLVYTTDGSEPSLSNGTQTPPPDANSTAQANLTIASTTVLRTAAFRAGHVSPNPTTHTYVFVDDVIASSVMDTGITEDPDYMPLMRQALLDIPTLSFNFENEIVDSSVPEQRTSVEWLAPDGSEGFQIDAGIHAFGGYFTNFAKKNFRLQFRSGYGSSRLDFPLFEGFDNGIPATDSFDQLDFRSGSHDMSQRGFYMSNRFVDDTLLDLGHVAPHGRFVHLYINGVYWGQYHMRERWNADFLAQYYGGDDDDYEAINGNVNNGNNTPGGWSPGEVYDGDGVAWDNINALAGNYQALKQYVDMENYIDYMLLYMAGAAENEYRAGGSADGAVPYTFYHNDADGWLRNAGDRSGNPGPANILGSLVAEGDPDFLTLYADRIQSMFFNDGALAPDQSTARLQERLDEIQLSFLAESARWGYRSPSSWENAANNAIENILTEIPGRMIDNLRAAGTFPLDAPQFSQFGGAVPANYPLEITAGAPQLVNNLALFKPVVQSTDGFDFNGSEAVNGATTDFSHTAPGDATPFLEVDLESESMIETIIVHNRDSSCCRDRFYNITVEVLDANRQVVFRSPVFNPVEPGGTPTDPGEFAQYNLIGRTGGIAGRYVRVSKAAITSDAESVLSVGELQVYGEPPTDPGTDGVYYTVDGSDPRLPGGGVNLATALLYDESAPPILSVDTTVRVRSLHGQLWSPINEATFTVQLAGDYDRNGVVDSGDYDFWRSSYGATAGAALQADGNGDGVVDAADYSVWRDNLGATAPANVATASPAATVLSAHSQANAEPAGAAITEPTERPNHASSPMAQAATAIDSALAADATPSAGHHAVGLLLGAESDLTEGSRPHQNPADRLATQRRELHHGRPGEVEAESTRRIERAHEFARWRFRAPAQSVEYNADRDKAYQIAFEQIDAFHSELDGRLGDDPDVARAPARHGMEDLVQGLRRRVRSTGERLRS</sequence>
<dbReference type="Gene3D" id="2.60.120.260">
    <property type="entry name" value="Galactose-binding domain-like"/>
    <property type="match status" value="2"/>
</dbReference>
<evidence type="ECO:0000313" key="4">
    <source>
        <dbReference type="Proteomes" id="UP000316714"/>
    </source>
</evidence>
<comment type="caution">
    <text evidence="3">The sequence shown here is derived from an EMBL/GenBank/DDBJ whole genome shotgun (WGS) entry which is preliminary data.</text>
</comment>
<dbReference type="Pfam" id="PF13290">
    <property type="entry name" value="CHB_HEX_C_1"/>
    <property type="match status" value="1"/>
</dbReference>
<dbReference type="InterPro" id="IPR001322">
    <property type="entry name" value="Lamin_tail_dom"/>
</dbReference>
<dbReference type="Gene3D" id="2.60.40.1260">
    <property type="entry name" value="Lamin Tail domain"/>
    <property type="match status" value="1"/>
</dbReference>
<feature type="domain" description="LTD" evidence="2">
    <location>
        <begin position="1"/>
        <end position="140"/>
    </location>
</feature>
<dbReference type="InterPro" id="IPR018247">
    <property type="entry name" value="EF_Hand_1_Ca_BS"/>
</dbReference>
<accession>A0A5C5V7G6</accession>
<dbReference type="InterPro" id="IPR036439">
    <property type="entry name" value="Dockerin_dom_sf"/>
</dbReference>
<keyword evidence="4" id="KW-1185">Reference proteome</keyword>
<dbReference type="Proteomes" id="UP000316714">
    <property type="component" value="Unassembled WGS sequence"/>
</dbReference>